<dbReference type="RefSeq" id="WP_078817934.1">
    <property type="nucleotide sequence ID" value="NZ_FUYJ01000005.1"/>
</dbReference>
<proteinExistence type="predicted"/>
<evidence type="ECO:0000313" key="2">
    <source>
        <dbReference type="Proteomes" id="UP000190042"/>
    </source>
</evidence>
<organism evidence="1 2">
    <name type="scientific">Sporosarcina newyorkensis</name>
    <dbReference type="NCBI Taxonomy" id="759851"/>
    <lineage>
        <taxon>Bacteria</taxon>
        <taxon>Bacillati</taxon>
        <taxon>Bacillota</taxon>
        <taxon>Bacilli</taxon>
        <taxon>Bacillales</taxon>
        <taxon>Caryophanaceae</taxon>
        <taxon>Sporosarcina</taxon>
    </lineage>
</organism>
<dbReference type="EMBL" id="FUYJ01000005">
    <property type="protein sequence ID" value="SKB01315.1"/>
    <property type="molecule type" value="Genomic_DNA"/>
</dbReference>
<dbReference type="AlphaFoldDB" id="A0A1T4YJ64"/>
<sequence length="75" mass="8485">MIYSKEEQETTINIMECTGEIMMYSCTPRIISQMMKVAAKHRLPINVIDVVDSKPQAAELIVDEFSFVTTIMGNV</sequence>
<name>A0A1T4YJ64_9BACL</name>
<gene>
    <name evidence="1" type="ORF">SAMN04244570_2668</name>
</gene>
<evidence type="ECO:0000313" key="1">
    <source>
        <dbReference type="EMBL" id="SKB01315.1"/>
    </source>
</evidence>
<keyword evidence="2" id="KW-1185">Reference proteome</keyword>
<reference evidence="2" key="1">
    <citation type="submission" date="2017-02" db="EMBL/GenBank/DDBJ databases">
        <authorList>
            <person name="Varghese N."/>
            <person name="Submissions S."/>
        </authorList>
    </citation>
    <scope>NUCLEOTIDE SEQUENCE [LARGE SCALE GENOMIC DNA]</scope>
    <source>
        <strain evidence="2">DSM 23966</strain>
    </source>
</reference>
<dbReference type="Proteomes" id="UP000190042">
    <property type="component" value="Unassembled WGS sequence"/>
</dbReference>
<accession>A0A1T4YJ64</accession>
<protein>
    <submittedName>
        <fullName evidence="1">Uncharacterized protein</fullName>
    </submittedName>
</protein>